<dbReference type="Proteomes" id="UP000297597">
    <property type="component" value="Unassembled WGS sequence"/>
</dbReference>
<evidence type="ECO:0000313" key="1">
    <source>
        <dbReference type="EMBL" id="TEB13366.1"/>
    </source>
</evidence>
<accession>A0A4Y7RXA0</accession>
<dbReference type="AlphaFoldDB" id="A0A4Y7RXA0"/>
<gene>
    <name evidence="1" type="ORF">Pmgp_00260</name>
</gene>
<dbReference type="RefSeq" id="WP_134212160.1">
    <property type="nucleotide sequence ID" value="NZ_QFFZ01000002.1"/>
</dbReference>
<keyword evidence="2" id="KW-1185">Reference proteome</keyword>
<dbReference type="OrthoDB" id="9802878at2"/>
<dbReference type="EMBL" id="QFFZ01000002">
    <property type="protein sequence ID" value="TEB13366.1"/>
    <property type="molecule type" value="Genomic_DNA"/>
</dbReference>
<organism evidence="1 2">
    <name type="scientific">Pelotomaculum propionicicum</name>
    <dbReference type="NCBI Taxonomy" id="258475"/>
    <lineage>
        <taxon>Bacteria</taxon>
        <taxon>Bacillati</taxon>
        <taxon>Bacillota</taxon>
        <taxon>Clostridia</taxon>
        <taxon>Eubacteriales</taxon>
        <taxon>Desulfotomaculaceae</taxon>
        <taxon>Pelotomaculum</taxon>
    </lineage>
</organism>
<name>A0A4Y7RXA0_9FIRM</name>
<reference evidence="1 2" key="1">
    <citation type="journal article" date="2018" name="Environ. Microbiol.">
        <title>Novel energy conservation strategies and behaviour of Pelotomaculum schinkii driving syntrophic propionate catabolism.</title>
        <authorList>
            <person name="Hidalgo-Ahumada C.A.P."/>
            <person name="Nobu M.K."/>
            <person name="Narihiro T."/>
            <person name="Tamaki H."/>
            <person name="Liu W.T."/>
            <person name="Kamagata Y."/>
            <person name="Stams A.J.M."/>
            <person name="Imachi H."/>
            <person name="Sousa D.Z."/>
        </authorList>
    </citation>
    <scope>NUCLEOTIDE SEQUENCE [LARGE SCALE GENOMIC DNA]</scope>
    <source>
        <strain evidence="1 2">MGP</strain>
    </source>
</reference>
<proteinExistence type="predicted"/>
<comment type="caution">
    <text evidence="1">The sequence shown here is derived from an EMBL/GenBank/DDBJ whole genome shotgun (WGS) entry which is preliminary data.</text>
</comment>
<protein>
    <submittedName>
        <fullName evidence="1">Uncharacterized protein</fullName>
    </submittedName>
</protein>
<evidence type="ECO:0000313" key="2">
    <source>
        <dbReference type="Proteomes" id="UP000297597"/>
    </source>
</evidence>
<sequence length="162" mass="18286">MSINMTPIDLVDKLKEFIAPVVANFELQSNVTGIKKSPEVITGYLPDKKPGARQDPPDIPCVIIRYIEDIDTEEGDTAKVYIVAATYSEDEQDGWRDAVNVITRIKDALAKQRFLGGPFRIEYPIKTELPEEQLYPVWVAFMTLTVAIPHIQEEGGYLKDVF</sequence>